<protein>
    <recommendedName>
        <fullName evidence="3">NudC domain-containing protein 1</fullName>
    </recommendedName>
</protein>
<evidence type="ECO:0000256" key="3">
    <source>
        <dbReference type="ARBA" id="ARBA00018915"/>
    </source>
</evidence>
<dbReference type="Gene3D" id="2.60.40.790">
    <property type="match status" value="1"/>
</dbReference>
<dbReference type="InterPro" id="IPR037895">
    <property type="entry name" value="NUDCD1"/>
</dbReference>
<dbReference type="SUPFAM" id="SSF49764">
    <property type="entry name" value="HSP20-like chaperones"/>
    <property type="match status" value="1"/>
</dbReference>
<evidence type="ECO:0000313" key="8">
    <source>
        <dbReference type="Proteomes" id="UP000681720"/>
    </source>
</evidence>
<feature type="domain" description="CS" evidence="6">
    <location>
        <begin position="1"/>
        <end position="77"/>
    </location>
</feature>
<evidence type="ECO:0000313" key="7">
    <source>
        <dbReference type="EMBL" id="CAF5193185.1"/>
    </source>
</evidence>
<name>A0A8S3I1Z7_9BILA</name>
<evidence type="ECO:0000256" key="4">
    <source>
        <dbReference type="ARBA" id="ARBA00022490"/>
    </source>
</evidence>
<keyword evidence="4" id="KW-0963">Cytoplasm</keyword>
<dbReference type="GO" id="GO:0005737">
    <property type="term" value="C:cytoplasm"/>
    <property type="evidence" value="ECO:0007669"/>
    <property type="project" value="UniProtKB-SubCell"/>
</dbReference>
<comment type="caution">
    <text evidence="7">The sequence shown here is derived from an EMBL/GenBank/DDBJ whole genome shotgun (WGS) entry which is preliminary data.</text>
</comment>
<feature type="non-terminal residue" evidence="7">
    <location>
        <position position="1"/>
    </location>
</feature>
<accession>A0A8S3I1Z7</accession>
<sequence>MIEIEIDITTSESQQWCVNIESNHLKCSVDDDILIDAKLFGNIDPKESSYVITKDKSNQLTITLQKSNIGSFWSEVFKEGKSMSGDIKMNGLPETNNTDETDELKQPYNSQQLEECDQYANDTDVYLSRFDGDTHAVTHQALINNQILFTKLNPPSLCIRHDVDGLIWHINSITSNDQLPWTHEATLNAFGYVQASKQNRKFLSTPTDYS</sequence>
<dbReference type="InterPro" id="IPR008978">
    <property type="entry name" value="HSP20-like_chaperone"/>
</dbReference>
<organism evidence="7 8">
    <name type="scientific">Rotaria magnacalcarata</name>
    <dbReference type="NCBI Taxonomy" id="392030"/>
    <lineage>
        <taxon>Eukaryota</taxon>
        <taxon>Metazoa</taxon>
        <taxon>Spiralia</taxon>
        <taxon>Gnathifera</taxon>
        <taxon>Rotifera</taxon>
        <taxon>Eurotatoria</taxon>
        <taxon>Bdelloidea</taxon>
        <taxon>Philodinida</taxon>
        <taxon>Philodinidae</taxon>
        <taxon>Rotaria</taxon>
    </lineage>
</organism>
<evidence type="ECO:0000256" key="1">
    <source>
        <dbReference type="ARBA" id="ARBA00004123"/>
    </source>
</evidence>
<dbReference type="Proteomes" id="UP000681720">
    <property type="component" value="Unassembled WGS sequence"/>
</dbReference>
<reference evidence="7" key="1">
    <citation type="submission" date="2021-02" db="EMBL/GenBank/DDBJ databases">
        <authorList>
            <person name="Nowell W R."/>
        </authorList>
    </citation>
    <scope>NUCLEOTIDE SEQUENCE</scope>
</reference>
<dbReference type="GO" id="GO:0005634">
    <property type="term" value="C:nucleus"/>
    <property type="evidence" value="ECO:0007669"/>
    <property type="project" value="UniProtKB-SubCell"/>
</dbReference>
<gene>
    <name evidence="7" type="ORF">GIL414_LOCUS73784</name>
</gene>
<comment type="subcellular location">
    <subcellularLocation>
        <location evidence="2">Cytoplasm</location>
    </subcellularLocation>
    <subcellularLocation>
        <location evidence="1">Nucleus</location>
    </subcellularLocation>
</comment>
<evidence type="ECO:0000256" key="2">
    <source>
        <dbReference type="ARBA" id="ARBA00004496"/>
    </source>
</evidence>
<dbReference type="Pfam" id="PF04969">
    <property type="entry name" value="CS"/>
    <property type="match status" value="1"/>
</dbReference>
<evidence type="ECO:0000259" key="6">
    <source>
        <dbReference type="PROSITE" id="PS51203"/>
    </source>
</evidence>
<dbReference type="PROSITE" id="PS51203">
    <property type="entry name" value="CS"/>
    <property type="match status" value="1"/>
</dbReference>
<evidence type="ECO:0000256" key="5">
    <source>
        <dbReference type="ARBA" id="ARBA00023242"/>
    </source>
</evidence>
<dbReference type="InterPro" id="IPR007052">
    <property type="entry name" value="CS_dom"/>
</dbReference>
<dbReference type="PANTHER" id="PTHR21664:SF1">
    <property type="entry name" value="NUDC DOMAIN-CONTAINING PROTEIN 1"/>
    <property type="match status" value="1"/>
</dbReference>
<dbReference type="AlphaFoldDB" id="A0A8S3I1Z7"/>
<dbReference type="PANTHER" id="PTHR21664">
    <property type="entry name" value="CHRONIC MYELOGENOUS LEUKEMIA TUMOR ANTIGEN 66"/>
    <property type="match status" value="1"/>
</dbReference>
<proteinExistence type="predicted"/>
<dbReference type="EMBL" id="CAJOBJ010339410">
    <property type="protein sequence ID" value="CAF5193185.1"/>
    <property type="molecule type" value="Genomic_DNA"/>
</dbReference>
<keyword evidence="5" id="KW-0539">Nucleus</keyword>